<sequence length="340" mass="34551">MPDRGKIDTETFDSVIAPHLGADREDVTIGPQHGVDFGVLSVEESAVVVATDPISILPELGFERAGRVALDIVLTDVAVSGIAPTHITVSLSLPPEMTDEELGQTWRGMADHAENLGVSIVSGHTARYEGIEYSWVGGATALGVGDPADIVRPDGANPGDAVVLATGPGAETAGLFATLFPEALELPAKTVATAQECVGDILGVADATTAAAAGELTAIHDTTEGGVIGGLTEMATGAGVTFDVRRDPAPVQPGVAAVCDAIGVDPWTVTSAGSLLITAPPATAESVVEALEAHGTPAAVIGSVEECSDTSADVILDGERVEPPESDPAWDAMARLRQSD</sequence>
<dbReference type="STRING" id="519442.Huta_0391"/>
<evidence type="ECO:0000259" key="4">
    <source>
        <dbReference type="Pfam" id="PF02769"/>
    </source>
</evidence>
<dbReference type="Pfam" id="PF00586">
    <property type="entry name" value="AIRS"/>
    <property type="match status" value="1"/>
</dbReference>
<evidence type="ECO:0000256" key="1">
    <source>
        <dbReference type="ARBA" id="ARBA00006243"/>
    </source>
</evidence>
<evidence type="ECO:0000313" key="5">
    <source>
        <dbReference type="EMBL" id="ACV10578.1"/>
    </source>
</evidence>
<evidence type="ECO:0000256" key="2">
    <source>
        <dbReference type="SAM" id="MobiDB-lite"/>
    </source>
</evidence>
<evidence type="ECO:0000259" key="3">
    <source>
        <dbReference type="Pfam" id="PF00586"/>
    </source>
</evidence>
<dbReference type="GO" id="GO:0051604">
    <property type="term" value="P:protein maturation"/>
    <property type="evidence" value="ECO:0007669"/>
    <property type="project" value="TreeGrafter"/>
</dbReference>
<dbReference type="Pfam" id="PF02769">
    <property type="entry name" value="AIRS_C"/>
    <property type="match status" value="1"/>
</dbReference>
<dbReference type="OrthoDB" id="31494at2157"/>
<dbReference type="eggNOG" id="arCOG00636">
    <property type="taxonomic scope" value="Archaea"/>
</dbReference>
<dbReference type="PIRSF" id="PIRSF005644">
    <property type="entry name" value="Hdrgns_mtr_HypE"/>
    <property type="match status" value="1"/>
</dbReference>
<dbReference type="Gene3D" id="3.90.650.10">
    <property type="entry name" value="PurM-like C-terminal domain"/>
    <property type="match status" value="1"/>
</dbReference>
<reference evidence="5 6" key="1">
    <citation type="journal article" date="2009" name="Stand. Genomic Sci.">
        <title>Complete genome sequence of Halorhabdus utahensis type strain (AX-2).</title>
        <authorList>
            <person name="Anderson I."/>
            <person name="Tindall B.J."/>
            <person name="Pomrenke H."/>
            <person name="Goker M."/>
            <person name="Lapidus A."/>
            <person name="Nolan M."/>
            <person name="Copeland A."/>
            <person name="Glavina Del Rio T."/>
            <person name="Chen F."/>
            <person name="Tice H."/>
            <person name="Cheng J.F."/>
            <person name="Lucas S."/>
            <person name="Chertkov O."/>
            <person name="Bruce D."/>
            <person name="Brettin T."/>
            <person name="Detter J.C."/>
            <person name="Han C."/>
            <person name="Goodwin L."/>
            <person name="Land M."/>
            <person name="Hauser L."/>
            <person name="Chang Y.J."/>
            <person name="Jeffries C.D."/>
            <person name="Pitluck S."/>
            <person name="Pati A."/>
            <person name="Mavromatis K."/>
            <person name="Ivanova N."/>
            <person name="Ovchinnikova G."/>
            <person name="Chen A."/>
            <person name="Palaniappan K."/>
            <person name="Chain P."/>
            <person name="Rohde M."/>
            <person name="Bristow J."/>
            <person name="Eisen J.A."/>
            <person name="Markowitz V."/>
            <person name="Hugenholtz P."/>
            <person name="Kyrpides N.C."/>
            <person name="Klenk H.P."/>
        </authorList>
    </citation>
    <scope>NUCLEOTIDE SEQUENCE [LARGE SCALE GENOMIC DNA]</scope>
    <source>
        <strain evidence="6">DSM 12940 / JCM 11049 / AX-2</strain>
    </source>
</reference>
<name>C7NRE1_HALUD</name>
<dbReference type="InterPro" id="IPR016188">
    <property type="entry name" value="PurM-like_N"/>
</dbReference>
<feature type="domain" description="PurM-like C-terminal" evidence="4">
    <location>
        <begin position="158"/>
        <end position="311"/>
    </location>
</feature>
<dbReference type="RefSeq" id="WP_012795455.1">
    <property type="nucleotide sequence ID" value="NC_013158.1"/>
</dbReference>
<accession>C7NRE1</accession>
<protein>
    <submittedName>
        <fullName evidence="5">AIR synthase related protein domain protein</fullName>
    </submittedName>
</protein>
<organism evidence="5 6">
    <name type="scientific">Halorhabdus utahensis (strain DSM 12940 / JCM 11049 / AX-2)</name>
    <dbReference type="NCBI Taxonomy" id="519442"/>
    <lineage>
        <taxon>Archaea</taxon>
        <taxon>Methanobacteriati</taxon>
        <taxon>Methanobacteriota</taxon>
        <taxon>Stenosarchaea group</taxon>
        <taxon>Halobacteria</taxon>
        <taxon>Halobacteriales</taxon>
        <taxon>Haloarculaceae</taxon>
        <taxon>Halorhabdus</taxon>
    </lineage>
</organism>
<dbReference type="Proteomes" id="UP000002071">
    <property type="component" value="Chromosome"/>
</dbReference>
<dbReference type="GeneID" id="8382656"/>
<keyword evidence="6" id="KW-1185">Reference proteome</keyword>
<feature type="domain" description="PurM-like N-terminal" evidence="3">
    <location>
        <begin position="36"/>
        <end position="140"/>
    </location>
</feature>
<dbReference type="PANTHER" id="PTHR30303">
    <property type="entry name" value="HYDROGENASE ISOENZYMES FORMATION PROTEIN HYPE"/>
    <property type="match status" value="1"/>
</dbReference>
<dbReference type="PANTHER" id="PTHR30303:SF4">
    <property type="entry name" value="HYDROGENASE EXPRESSION_FORMATION PROTEIN HYPE"/>
    <property type="match status" value="1"/>
</dbReference>
<dbReference type="InterPro" id="IPR011854">
    <property type="entry name" value="HypE"/>
</dbReference>
<dbReference type="SUPFAM" id="SSF55326">
    <property type="entry name" value="PurM N-terminal domain-like"/>
    <property type="match status" value="1"/>
</dbReference>
<evidence type="ECO:0000313" key="6">
    <source>
        <dbReference type="Proteomes" id="UP000002071"/>
    </source>
</evidence>
<feature type="region of interest" description="Disordered" evidence="2">
    <location>
        <begin position="318"/>
        <end position="340"/>
    </location>
</feature>
<gene>
    <name evidence="5" type="ordered locus">Huta_0391</name>
</gene>
<dbReference type="HOGENOM" id="CLU_041631_1_0_2"/>
<dbReference type="InterPro" id="IPR036921">
    <property type="entry name" value="PurM-like_N_sf"/>
</dbReference>
<comment type="similarity">
    <text evidence="1">Belongs to the HypE family.</text>
</comment>
<dbReference type="Gene3D" id="3.30.1330.10">
    <property type="entry name" value="PurM-like, N-terminal domain"/>
    <property type="match status" value="1"/>
</dbReference>
<proteinExistence type="inferred from homology"/>
<dbReference type="EMBL" id="CP001687">
    <property type="protein sequence ID" value="ACV10578.1"/>
    <property type="molecule type" value="Genomic_DNA"/>
</dbReference>
<dbReference type="InterPro" id="IPR036676">
    <property type="entry name" value="PurM-like_C_sf"/>
</dbReference>
<dbReference type="KEGG" id="hut:Huta_0391"/>
<dbReference type="InterPro" id="IPR010918">
    <property type="entry name" value="PurM-like_C_dom"/>
</dbReference>
<dbReference type="SUPFAM" id="SSF56042">
    <property type="entry name" value="PurM C-terminal domain-like"/>
    <property type="match status" value="1"/>
</dbReference>
<dbReference type="AlphaFoldDB" id="C7NRE1"/>